<feature type="chain" id="PRO_5046469265" description="Transporter" evidence="1">
    <location>
        <begin position="21"/>
        <end position="277"/>
    </location>
</feature>
<sequence length="277" mass="31463">MKLFKLMVFGSLFAALTAQASEGIFGYSYTADTHGKGQWEYEQYNTLRSGKSEGDYNALDVRFELETGITDNLQMSAYINTSYVNIHNSGDLTNINEFDVNGMSLEFIYNVLSPYKDSFGLSLYLEPEISVRSEKSGQPVNKRAVDAKLLLQKNFLENSLITVLNLKLEPEWKREGSDRDKSLEAGISAGIAYLFQPKTYVGLEIVNDFEYEDMNFADQEFYTWSVGPTIHYASESWWWTLTALPQVSGWPKTDGNLNLDEKEKFQVRFKFGIPLGG</sequence>
<proteinExistence type="predicted"/>
<feature type="signal peptide" evidence="1">
    <location>
        <begin position="1"/>
        <end position="20"/>
    </location>
</feature>
<evidence type="ECO:0000313" key="2">
    <source>
        <dbReference type="EMBL" id="MDG0818185.1"/>
    </source>
</evidence>
<evidence type="ECO:0008006" key="4">
    <source>
        <dbReference type="Google" id="ProtNLM"/>
    </source>
</evidence>
<evidence type="ECO:0000313" key="3">
    <source>
        <dbReference type="Proteomes" id="UP001152321"/>
    </source>
</evidence>
<dbReference type="InterPro" id="IPR046603">
    <property type="entry name" value="DUF6662"/>
</dbReference>
<keyword evidence="3" id="KW-1185">Reference proteome</keyword>
<protein>
    <recommendedName>
        <fullName evidence="4">Transporter</fullName>
    </recommendedName>
</protein>
<organism evidence="2 3">
    <name type="scientific">Bdellovibrio svalbardensis</name>
    <dbReference type="NCBI Taxonomy" id="2972972"/>
    <lineage>
        <taxon>Bacteria</taxon>
        <taxon>Pseudomonadati</taxon>
        <taxon>Bdellovibrionota</taxon>
        <taxon>Bdellovibrionia</taxon>
        <taxon>Bdellovibrionales</taxon>
        <taxon>Pseudobdellovibrionaceae</taxon>
        <taxon>Bdellovibrio</taxon>
    </lineage>
</organism>
<dbReference type="Proteomes" id="UP001152321">
    <property type="component" value="Unassembled WGS sequence"/>
</dbReference>
<evidence type="ECO:0000256" key="1">
    <source>
        <dbReference type="SAM" id="SignalP"/>
    </source>
</evidence>
<accession>A0ABT6DMT1</accession>
<dbReference type="RefSeq" id="WP_277579660.1">
    <property type="nucleotide sequence ID" value="NZ_JANRMI010000006.1"/>
</dbReference>
<dbReference type="Pfam" id="PF20367">
    <property type="entry name" value="DUF6662"/>
    <property type="match status" value="2"/>
</dbReference>
<comment type="caution">
    <text evidence="2">The sequence shown here is derived from an EMBL/GenBank/DDBJ whole genome shotgun (WGS) entry which is preliminary data.</text>
</comment>
<dbReference type="EMBL" id="JANRMI010000006">
    <property type="protein sequence ID" value="MDG0818185.1"/>
    <property type="molecule type" value="Genomic_DNA"/>
</dbReference>
<reference evidence="2" key="1">
    <citation type="submission" date="2022-08" db="EMBL/GenBank/DDBJ databases">
        <title>Novel Bdellovibrio Species Isolated from Svalbard: Designation Bdellovibrio svalbardensis.</title>
        <authorList>
            <person name="Mitchell R.J."/>
            <person name="Choi S.Y."/>
        </authorList>
    </citation>
    <scope>NUCLEOTIDE SEQUENCE</scope>
    <source>
        <strain evidence="2">PAP01</strain>
    </source>
</reference>
<name>A0ABT6DMT1_9BACT</name>
<gene>
    <name evidence="2" type="ORF">NWE73_17515</name>
</gene>
<keyword evidence="1" id="KW-0732">Signal</keyword>